<proteinExistence type="predicted"/>
<dbReference type="AlphaFoldDB" id="A0A1H4WRX4"/>
<name>A0A1H4WRX4_9PSEU</name>
<dbReference type="RefSeq" id="WP_091312927.1">
    <property type="nucleotide sequence ID" value="NZ_FNSO01000004.1"/>
</dbReference>
<sequence length="80" mass="8940">MTAVTAPAASEWAARYHREDRQIHRYLKADLADPGVDWLVPAHSADPLYPERHARVEISDRPAPGSGHHRLCCRACWVAG</sequence>
<gene>
    <name evidence="1" type="ORF">SAMN04489727_5741</name>
</gene>
<dbReference type="OrthoDB" id="3628109at2"/>
<dbReference type="EMBL" id="FNSO01000004">
    <property type="protein sequence ID" value="SEC95478.1"/>
    <property type="molecule type" value="Genomic_DNA"/>
</dbReference>
<evidence type="ECO:0000313" key="1">
    <source>
        <dbReference type="EMBL" id="SEC95478.1"/>
    </source>
</evidence>
<dbReference type="STRING" id="208445.SAMN04489727_5741"/>
<keyword evidence="2" id="KW-1185">Reference proteome</keyword>
<reference evidence="2" key="1">
    <citation type="submission" date="2016-10" db="EMBL/GenBank/DDBJ databases">
        <authorList>
            <person name="Varghese N."/>
            <person name="Submissions S."/>
        </authorList>
    </citation>
    <scope>NUCLEOTIDE SEQUENCE [LARGE SCALE GENOMIC DNA]</scope>
    <source>
        <strain evidence="2">DSM 44544</strain>
    </source>
</reference>
<protein>
    <submittedName>
        <fullName evidence="1">Uncharacterized protein</fullName>
    </submittedName>
</protein>
<dbReference type="Proteomes" id="UP000199622">
    <property type="component" value="Unassembled WGS sequence"/>
</dbReference>
<evidence type="ECO:0000313" key="2">
    <source>
        <dbReference type="Proteomes" id="UP000199622"/>
    </source>
</evidence>
<organism evidence="1 2">
    <name type="scientific">Amycolatopsis tolypomycina</name>
    <dbReference type="NCBI Taxonomy" id="208445"/>
    <lineage>
        <taxon>Bacteria</taxon>
        <taxon>Bacillati</taxon>
        <taxon>Actinomycetota</taxon>
        <taxon>Actinomycetes</taxon>
        <taxon>Pseudonocardiales</taxon>
        <taxon>Pseudonocardiaceae</taxon>
        <taxon>Amycolatopsis</taxon>
    </lineage>
</organism>
<accession>A0A1H4WRX4</accession>